<feature type="region of interest" description="Disordered" evidence="1">
    <location>
        <begin position="541"/>
        <end position="564"/>
    </location>
</feature>
<dbReference type="NCBIfam" id="TIGR02547">
    <property type="entry name" value="casA_cse1"/>
    <property type="match status" value="1"/>
</dbReference>
<evidence type="ECO:0000256" key="1">
    <source>
        <dbReference type="SAM" id="MobiDB-lite"/>
    </source>
</evidence>
<keyword evidence="3" id="KW-1185">Reference proteome</keyword>
<dbReference type="Pfam" id="PF09481">
    <property type="entry name" value="CRISPR_Cse1"/>
    <property type="match status" value="1"/>
</dbReference>
<accession>A0ABY6G3G2</accession>
<protein>
    <submittedName>
        <fullName evidence="2">Type I-E CRISPR-associated protein Cse1/CasA</fullName>
    </submittedName>
</protein>
<dbReference type="RefSeq" id="WP_263594708.1">
    <property type="nucleotide sequence ID" value="NZ_CP107020.1"/>
</dbReference>
<dbReference type="InterPro" id="IPR013381">
    <property type="entry name" value="CRISPR-assoc_prot_Cse1"/>
</dbReference>
<sequence>MTTPPSFSLVTEPWIRAQALDGADVLLSLREVFDGSQPVAAIRGETPTQDYAVLRVLLAIFWRAHRADAAVRAGETFDHDMWREHAWMLAQADAPDTAALDYLDAHADRFDLVHPSTPFMQVADLHTTSGSRSSVERIIPEAESSYFSMRAGAGLASLSCPEAARWLIHTQAYDYSGIKSGAAGDPRVKGGKGYPIGPGWTGLTGGTTILGDTLRETLVLNTPLEALTAPGHDMPAWEREPDTAAERRSPVPTGPADIVTWQSRRIRLFTDGDRVTGVLVSNGDRVPDAGANIFDDPMTPYRFSTNKSTKAKDVFYPRPYETSRMMWRSLEPLLALDGDIPLARGVKAGKRPRTLDELAGLTPGVDTSLEVMNIRLTSASYGPQGSSASTTIDARIDIPRTLLHPESILARRAVLDTASATLAAARKLGVFAGRLLRAAGGEDAFQATHTDAVLAELEPDFQIWLARFDPLTAETTCRQWQDHVADRLRDRAQTLLRGAGPKALIGREVQDANGRTILLTAGTAYGQLLRDLRTSLPLLSPLPEKATSASDPADTPTQELTDAL</sequence>
<dbReference type="EMBL" id="CP107020">
    <property type="protein sequence ID" value="UYG17499.1"/>
    <property type="molecule type" value="Genomic_DNA"/>
</dbReference>
<evidence type="ECO:0000313" key="3">
    <source>
        <dbReference type="Proteomes" id="UP001164305"/>
    </source>
</evidence>
<organism evidence="2 3">
    <name type="scientific">Brachybacterium huguangmaarense</name>
    <dbReference type="NCBI Taxonomy" id="1652028"/>
    <lineage>
        <taxon>Bacteria</taxon>
        <taxon>Bacillati</taxon>
        <taxon>Actinomycetota</taxon>
        <taxon>Actinomycetes</taxon>
        <taxon>Micrococcales</taxon>
        <taxon>Dermabacteraceae</taxon>
        <taxon>Brachybacterium</taxon>
    </lineage>
</organism>
<evidence type="ECO:0000313" key="2">
    <source>
        <dbReference type="EMBL" id="UYG17499.1"/>
    </source>
</evidence>
<feature type="region of interest" description="Disordered" evidence="1">
    <location>
        <begin position="230"/>
        <end position="256"/>
    </location>
</feature>
<reference evidence="2" key="1">
    <citation type="submission" date="2022-10" db="EMBL/GenBank/DDBJ databases">
        <title>Whole-Genome Sequencing of Brachybacterium huguangmaarense BRM-3, Isolated from Betula schmidtii.</title>
        <authorList>
            <person name="Haam D."/>
        </authorList>
    </citation>
    <scope>NUCLEOTIDE SEQUENCE</scope>
    <source>
        <strain evidence="2">BRM-3</strain>
    </source>
</reference>
<dbReference type="Gene3D" id="1.10.132.100">
    <property type="match status" value="1"/>
</dbReference>
<name>A0ABY6G3G2_9MICO</name>
<feature type="compositionally biased region" description="Polar residues" evidence="1">
    <location>
        <begin position="547"/>
        <end position="564"/>
    </location>
</feature>
<feature type="compositionally biased region" description="Basic and acidic residues" evidence="1">
    <location>
        <begin position="235"/>
        <end position="249"/>
    </location>
</feature>
<dbReference type="Proteomes" id="UP001164305">
    <property type="component" value="Chromosome"/>
</dbReference>
<gene>
    <name evidence="2" type="primary">casA</name>
    <name evidence="2" type="ORF">BRM3_03460</name>
</gene>
<proteinExistence type="predicted"/>